<sequence>MIKTIQSQRANSGNELYDLLGKITCIIPVEDGDPYEASFLQGFAPSLMHNVGIVRLINTLPSDIWELTPEGQKIRLPRRMSGQASVIWRGQSPRALKKMVTPPLLPFTILFLGREHKIETYRDWIDAHSFPLTVVAEEGGTITYEDFSLEKLREAFLNICDSLVGQIKPDALETAREHLRNWCEPEERDLGYKVGGHNAVAPNLMSLYVAGFRDTTSGSFTKIGGGIAPYVETIVQTTRSVLAERERIGERAANQYFRRPPSVSLFAPSIYPHFYETSLANSPFTPEEKKIFLAVRRMLQRQDGYGFNTSNPTQVKALLGGADGHKPTPHSIILERSAELHLATQCVGTLSASEVSAVIRLPNAVNRTSGQVRQFAQHYHATRTTERKRREAFRKVQSAVTASVPVEFFEFIEGADDGLRLITDAHLEWMNIRGLPLCVQKDITRVPVTPGNLFVEQVLPKEYLHLTTSDFEEILILSALNEDDPISEFFDIALAGFKPHFRDKIRVRTERIRNEADLVAALNSYNGSMVIFDGHGGHAKDKPAGLQLLEESIDIWQLQSKRPRVPPVVVLSACDTHAADRNHATTANGFLAIGARTVLGSVFPIDARDAASFVARLLYRIAEFVPASHKMFNQSLNWMEIMGGMIRMQLLTDFCRRMESKGLIDHKTYEAIHLAGNMAINAGDDWPYETVVTELSKHGVDEKRAWHELRSAVANSTAISYLPMGCPETIIVHPDEGFRDEAQAEMDADR</sequence>
<dbReference type="OrthoDB" id="7784388at2"/>
<protein>
    <submittedName>
        <fullName evidence="2">CHAT domain-containing protein</fullName>
    </submittedName>
</protein>
<evidence type="ECO:0000259" key="1">
    <source>
        <dbReference type="Pfam" id="PF12770"/>
    </source>
</evidence>
<dbReference type="EMBL" id="FNAT01000001">
    <property type="protein sequence ID" value="SDE14539.1"/>
    <property type="molecule type" value="Genomic_DNA"/>
</dbReference>
<name>A0A1G7AIB3_9RHOB</name>
<reference evidence="3" key="1">
    <citation type="submission" date="2016-10" db="EMBL/GenBank/DDBJ databases">
        <authorList>
            <person name="Varghese N."/>
            <person name="Submissions S."/>
        </authorList>
    </citation>
    <scope>NUCLEOTIDE SEQUENCE [LARGE SCALE GENOMIC DNA]</scope>
    <source>
        <strain evidence="3">DSM 21424</strain>
    </source>
</reference>
<dbReference type="Proteomes" id="UP000198922">
    <property type="component" value="Unassembled WGS sequence"/>
</dbReference>
<dbReference type="AlphaFoldDB" id="A0A1G7AIB3"/>
<evidence type="ECO:0000313" key="2">
    <source>
        <dbReference type="EMBL" id="SDE14539.1"/>
    </source>
</evidence>
<evidence type="ECO:0000313" key="3">
    <source>
        <dbReference type="Proteomes" id="UP000198922"/>
    </source>
</evidence>
<feature type="domain" description="CHAT" evidence="1">
    <location>
        <begin position="529"/>
        <end position="618"/>
    </location>
</feature>
<dbReference type="InterPro" id="IPR024983">
    <property type="entry name" value="CHAT_dom"/>
</dbReference>
<dbReference type="Pfam" id="PF12770">
    <property type="entry name" value="CHAT"/>
    <property type="match status" value="1"/>
</dbReference>
<dbReference type="RefSeq" id="WP_110559005.1">
    <property type="nucleotide sequence ID" value="NZ_FNAT01000001.1"/>
</dbReference>
<gene>
    <name evidence="2" type="ORF">SAMN04488567_0971</name>
</gene>
<organism evidence="2 3">
    <name type="scientific">Limimaricola pyoseonensis</name>
    <dbReference type="NCBI Taxonomy" id="521013"/>
    <lineage>
        <taxon>Bacteria</taxon>
        <taxon>Pseudomonadati</taxon>
        <taxon>Pseudomonadota</taxon>
        <taxon>Alphaproteobacteria</taxon>
        <taxon>Rhodobacterales</taxon>
        <taxon>Paracoccaceae</taxon>
        <taxon>Limimaricola</taxon>
    </lineage>
</organism>
<keyword evidence="3" id="KW-1185">Reference proteome</keyword>
<accession>A0A1G7AIB3</accession>
<proteinExistence type="predicted"/>